<keyword evidence="2" id="KW-1185">Reference proteome</keyword>
<sequence>MLFDWKVNLVGTFGR</sequence>
<gene>
    <name evidence="1" type="ORF">FWK35_00036025</name>
</gene>
<accession>A0A6G0VIZ5</accession>
<evidence type="ECO:0000313" key="1">
    <source>
        <dbReference type="EMBL" id="KAF0690362.1"/>
    </source>
</evidence>
<dbReference type="Proteomes" id="UP000478052">
    <property type="component" value="Unassembled WGS sequence"/>
</dbReference>
<protein>
    <submittedName>
        <fullName evidence="1">Uncharacterized protein</fullName>
    </submittedName>
</protein>
<reference evidence="1 2" key="1">
    <citation type="submission" date="2019-08" db="EMBL/GenBank/DDBJ databases">
        <title>Whole genome of Aphis craccivora.</title>
        <authorList>
            <person name="Voronova N.V."/>
            <person name="Shulinski R.S."/>
            <person name="Bandarenka Y.V."/>
            <person name="Zhorov D.G."/>
            <person name="Warner D."/>
        </authorList>
    </citation>
    <scope>NUCLEOTIDE SEQUENCE [LARGE SCALE GENOMIC DNA]</scope>
    <source>
        <strain evidence="1">180601</strain>
        <tissue evidence="1">Whole Body</tissue>
    </source>
</reference>
<proteinExistence type="predicted"/>
<dbReference type="EMBL" id="VUJU01016230">
    <property type="protein sequence ID" value="KAF0690362.1"/>
    <property type="molecule type" value="Genomic_DNA"/>
</dbReference>
<comment type="caution">
    <text evidence="1">The sequence shown here is derived from an EMBL/GenBank/DDBJ whole genome shotgun (WGS) entry which is preliminary data.</text>
</comment>
<evidence type="ECO:0000313" key="2">
    <source>
        <dbReference type="Proteomes" id="UP000478052"/>
    </source>
</evidence>
<organism evidence="1 2">
    <name type="scientific">Aphis craccivora</name>
    <name type="common">Cowpea aphid</name>
    <dbReference type="NCBI Taxonomy" id="307492"/>
    <lineage>
        <taxon>Eukaryota</taxon>
        <taxon>Metazoa</taxon>
        <taxon>Ecdysozoa</taxon>
        <taxon>Arthropoda</taxon>
        <taxon>Hexapoda</taxon>
        <taxon>Insecta</taxon>
        <taxon>Pterygota</taxon>
        <taxon>Neoptera</taxon>
        <taxon>Paraneoptera</taxon>
        <taxon>Hemiptera</taxon>
        <taxon>Sternorrhyncha</taxon>
        <taxon>Aphidomorpha</taxon>
        <taxon>Aphidoidea</taxon>
        <taxon>Aphididae</taxon>
        <taxon>Aphidini</taxon>
        <taxon>Aphis</taxon>
        <taxon>Aphis</taxon>
    </lineage>
</organism>
<name>A0A6G0VIZ5_APHCR</name>